<dbReference type="Proteomes" id="UP000186221">
    <property type="component" value="Unassembled WGS sequence"/>
</dbReference>
<proteinExistence type="predicted"/>
<keyword evidence="2" id="KW-1185">Reference proteome</keyword>
<sequence length="91" mass="9825">MIYLTFTDEAEALAALYEVDGETPRYPGLEILNPCPMPVSEATGEVDDEGLPIIAAVPGYHVNCVCPMGTCPPELDPWRVYPVTPFAVLAT</sequence>
<dbReference type="STRING" id="453582.SAMN05421580_105265"/>
<dbReference type="OrthoDB" id="7693100at2"/>
<evidence type="ECO:0000313" key="1">
    <source>
        <dbReference type="EMBL" id="SIS83821.1"/>
    </source>
</evidence>
<evidence type="ECO:0000313" key="2">
    <source>
        <dbReference type="Proteomes" id="UP000186221"/>
    </source>
</evidence>
<organism evidence="1 2">
    <name type="scientific">Rhodobacter aestuarii</name>
    <dbReference type="NCBI Taxonomy" id="453582"/>
    <lineage>
        <taxon>Bacteria</taxon>
        <taxon>Pseudomonadati</taxon>
        <taxon>Pseudomonadota</taxon>
        <taxon>Alphaproteobacteria</taxon>
        <taxon>Rhodobacterales</taxon>
        <taxon>Rhodobacter group</taxon>
        <taxon>Rhodobacter</taxon>
    </lineage>
</organism>
<name>A0A1N7MCW5_9RHOB</name>
<dbReference type="EMBL" id="FTOG01000005">
    <property type="protein sequence ID" value="SIS83821.1"/>
    <property type="molecule type" value="Genomic_DNA"/>
</dbReference>
<gene>
    <name evidence="1" type="ORF">SAMN05421580_105265</name>
</gene>
<protein>
    <submittedName>
        <fullName evidence="1">Uncharacterized protein</fullName>
    </submittedName>
</protein>
<accession>A0A1N7MCW5</accession>
<dbReference type="AlphaFoldDB" id="A0A1N7MCW5"/>
<dbReference type="RefSeq" id="WP_076484763.1">
    <property type="nucleotide sequence ID" value="NZ_FTOG01000005.1"/>
</dbReference>
<reference evidence="2" key="1">
    <citation type="submission" date="2017-01" db="EMBL/GenBank/DDBJ databases">
        <authorList>
            <person name="Varghese N."/>
            <person name="Submissions S."/>
        </authorList>
    </citation>
    <scope>NUCLEOTIDE SEQUENCE [LARGE SCALE GENOMIC DNA]</scope>
    <source>
        <strain evidence="2">DSM 19945</strain>
    </source>
</reference>